<dbReference type="Pfam" id="PF04352">
    <property type="entry name" value="ProQ"/>
    <property type="match status" value="1"/>
</dbReference>
<reference evidence="6" key="1">
    <citation type="journal article" date="2014" name="Int. J. Syst. Evol. Microbiol.">
        <title>Complete genome sequence of Corynebacterium casei LMG S-19264T (=DSM 44701T), isolated from a smear-ripened cheese.</title>
        <authorList>
            <consortium name="US DOE Joint Genome Institute (JGI-PGF)"/>
            <person name="Walter F."/>
            <person name="Albersmeier A."/>
            <person name="Kalinowski J."/>
            <person name="Ruckert C."/>
        </authorList>
    </citation>
    <scope>NUCLEOTIDE SEQUENCE</scope>
    <source>
        <strain evidence="6">CGMCC 1.10998</strain>
    </source>
</reference>
<dbReference type="GO" id="GO:0033592">
    <property type="term" value="F:RNA strand annealing activity"/>
    <property type="evidence" value="ECO:0007669"/>
    <property type="project" value="InterPro"/>
</dbReference>
<evidence type="ECO:0000256" key="2">
    <source>
        <dbReference type="ARBA" id="ARBA00022884"/>
    </source>
</evidence>
<keyword evidence="3" id="KW-0143">Chaperone</keyword>
<dbReference type="InterPro" id="IPR023529">
    <property type="entry name" value="ProQ"/>
</dbReference>
<gene>
    <name evidence="6" type="ORF">GCM10011396_05190</name>
</gene>
<keyword evidence="1" id="KW-0963">Cytoplasm</keyword>
<dbReference type="InterPro" id="IPR036442">
    <property type="entry name" value="ProQ/FinO_sf"/>
</dbReference>
<reference evidence="6" key="2">
    <citation type="submission" date="2020-09" db="EMBL/GenBank/DDBJ databases">
        <authorList>
            <person name="Sun Q."/>
            <person name="Zhou Y."/>
        </authorList>
    </citation>
    <scope>NUCLEOTIDE SEQUENCE</scope>
    <source>
        <strain evidence="6">CGMCC 1.10998</strain>
    </source>
</reference>
<dbReference type="SMART" id="SM00945">
    <property type="entry name" value="ProQ"/>
    <property type="match status" value="1"/>
</dbReference>
<feature type="region of interest" description="Disordered" evidence="4">
    <location>
        <begin position="113"/>
        <end position="154"/>
    </location>
</feature>
<keyword evidence="7" id="KW-1185">Reference proteome</keyword>
<dbReference type="GO" id="GO:0010608">
    <property type="term" value="P:post-transcriptional regulation of gene expression"/>
    <property type="evidence" value="ECO:0007669"/>
    <property type="project" value="InterPro"/>
</dbReference>
<evidence type="ECO:0000259" key="5">
    <source>
        <dbReference type="SMART" id="SM00945"/>
    </source>
</evidence>
<dbReference type="Gene3D" id="1.10.1710.10">
    <property type="entry name" value="ProQ/FinO domain"/>
    <property type="match status" value="1"/>
</dbReference>
<organism evidence="6 7">
    <name type="scientific">Undibacterium terreum</name>
    <dbReference type="NCBI Taxonomy" id="1224302"/>
    <lineage>
        <taxon>Bacteria</taxon>
        <taxon>Pseudomonadati</taxon>
        <taxon>Pseudomonadota</taxon>
        <taxon>Betaproteobacteria</taxon>
        <taxon>Burkholderiales</taxon>
        <taxon>Oxalobacteraceae</taxon>
        <taxon>Undibacterium</taxon>
    </lineage>
</organism>
<evidence type="ECO:0000256" key="1">
    <source>
        <dbReference type="ARBA" id="ARBA00022490"/>
    </source>
</evidence>
<feature type="domain" description="ProQ/FinO" evidence="5">
    <location>
        <begin position="11"/>
        <end position="118"/>
    </location>
</feature>
<dbReference type="RefSeq" id="WP_188564417.1">
    <property type="nucleotide sequence ID" value="NZ_BMED01000001.1"/>
</dbReference>
<feature type="compositionally biased region" description="Basic and acidic residues" evidence="4">
    <location>
        <begin position="113"/>
        <end position="143"/>
    </location>
</feature>
<name>A0A916U6Q0_9BURK</name>
<dbReference type="AlphaFoldDB" id="A0A916U6Q0"/>
<dbReference type="InterPro" id="IPR016103">
    <property type="entry name" value="ProQ/FinO"/>
</dbReference>
<feature type="compositionally biased region" description="Low complexity" evidence="4">
    <location>
        <begin position="144"/>
        <end position="154"/>
    </location>
</feature>
<evidence type="ECO:0000313" key="7">
    <source>
        <dbReference type="Proteomes" id="UP000637423"/>
    </source>
</evidence>
<comment type="caution">
    <text evidence="6">The sequence shown here is derived from an EMBL/GenBank/DDBJ whole genome shotgun (WGS) entry which is preliminary data.</text>
</comment>
<evidence type="ECO:0000256" key="4">
    <source>
        <dbReference type="SAM" id="MobiDB-lite"/>
    </source>
</evidence>
<dbReference type="Proteomes" id="UP000637423">
    <property type="component" value="Unassembled WGS sequence"/>
</dbReference>
<protein>
    <recommendedName>
        <fullName evidence="5">ProQ/FinO domain-containing protein</fullName>
    </recommendedName>
</protein>
<evidence type="ECO:0000256" key="3">
    <source>
        <dbReference type="ARBA" id="ARBA00023186"/>
    </source>
</evidence>
<dbReference type="PANTHER" id="PTHR38106">
    <property type="entry name" value="RNA CHAPERONE PROQ"/>
    <property type="match status" value="1"/>
</dbReference>
<dbReference type="PANTHER" id="PTHR38106:SF1">
    <property type="entry name" value="RNA CHAPERONE PROQ"/>
    <property type="match status" value="1"/>
</dbReference>
<sequence>MNTKETGTAPSPVHLARALLKQLQSDFVAFRDTLPLAIGIDKQILAKLPELDRKVLRIALGLHTKSPRYMHVMAKATNRFDLEGNAGEAVTDEHRNHAVLMLKERAKKEAEVRKARFAEQKAKANAERKAKEEEDAERKRGEKLQQLAAKFAKK</sequence>
<dbReference type="SUPFAM" id="SSF48657">
    <property type="entry name" value="FinO-like"/>
    <property type="match status" value="1"/>
</dbReference>
<keyword evidence="2" id="KW-0694">RNA-binding</keyword>
<dbReference type="GO" id="GO:0034057">
    <property type="term" value="F:RNA strand-exchange activity"/>
    <property type="evidence" value="ECO:0007669"/>
    <property type="project" value="InterPro"/>
</dbReference>
<dbReference type="EMBL" id="BMED01000001">
    <property type="protein sequence ID" value="GGC61152.1"/>
    <property type="molecule type" value="Genomic_DNA"/>
</dbReference>
<accession>A0A916U6Q0</accession>
<proteinExistence type="predicted"/>
<dbReference type="GO" id="GO:0005829">
    <property type="term" value="C:cytosol"/>
    <property type="evidence" value="ECO:0007669"/>
    <property type="project" value="TreeGrafter"/>
</dbReference>
<evidence type="ECO:0000313" key="6">
    <source>
        <dbReference type="EMBL" id="GGC61152.1"/>
    </source>
</evidence>